<reference evidence="2" key="1">
    <citation type="journal article" date="2020" name="Nature">
        <title>Giant virus diversity and host interactions through global metagenomics.</title>
        <authorList>
            <person name="Schulz F."/>
            <person name="Roux S."/>
            <person name="Paez-Espino D."/>
            <person name="Jungbluth S."/>
            <person name="Walsh D.A."/>
            <person name="Denef V.J."/>
            <person name="McMahon K.D."/>
            <person name="Konstantinidis K.T."/>
            <person name="Eloe-Fadrosh E.A."/>
            <person name="Kyrpides N.C."/>
            <person name="Woyke T."/>
        </authorList>
    </citation>
    <scope>NUCLEOTIDE SEQUENCE</scope>
    <source>
        <strain evidence="2">GVMAG-M-3300020182-33</strain>
    </source>
</reference>
<proteinExistence type="predicted"/>
<feature type="region of interest" description="Disordered" evidence="1">
    <location>
        <begin position="132"/>
        <end position="166"/>
    </location>
</feature>
<accession>A0A6C0C1L0</accession>
<evidence type="ECO:0000313" key="2">
    <source>
        <dbReference type="EMBL" id="QHS97971.1"/>
    </source>
</evidence>
<feature type="compositionally biased region" description="Basic and acidic residues" evidence="1">
    <location>
        <begin position="155"/>
        <end position="165"/>
    </location>
</feature>
<organism evidence="2">
    <name type="scientific">viral metagenome</name>
    <dbReference type="NCBI Taxonomy" id="1070528"/>
    <lineage>
        <taxon>unclassified sequences</taxon>
        <taxon>metagenomes</taxon>
        <taxon>organismal metagenomes</taxon>
    </lineage>
</organism>
<sequence>MVNDKEIDSMLNVFLEAGIIHTVTEGLLTDQCVDDGINRMRNYYHQLNGTNTLFSLSFNIKHLSVQNLPHILRVVRFFCEVEEISSRLLKDVSILCTENAADILHGVFTYVRMPRRPTAITTATRTRVYSKEMSAAPSPLDEKPYAKQNVSSLDNMERTEEKESVENPLELYCSELVTP</sequence>
<name>A0A6C0C1L0_9ZZZZ</name>
<protein>
    <submittedName>
        <fullName evidence="2">Uncharacterized protein</fullName>
    </submittedName>
</protein>
<evidence type="ECO:0000256" key="1">
    <source>
        <dbReference type="SAM" id="MobiDB-lite"/>
    </source>
</evidence>
<dbReference type="AlphaFoldDB" id="A0A6C0C1L0"/>
<dbReference type="EMBL" id="MN739311">
    <property type="protein sequence ID" value="QHS97971.1"/>
    <property type="molecule type" value="Genomic_DNA"/>
</dbReference>